<sequence length="124" mass="14342">MIVKIIDENSVVLGAADLYENNFDGEISVIDTFHLSADESGFDTIFGTNDREVEIQLDYTLKRNYVANEIVADIVSQRAGQVYDEELLCEFVNDYFESELEKIRELVDERMQDYLEEDNLTVKK</sequence>
<comment type="caution">
    <text evidence="1">The sequence shown here is derived from an EMBL/GenBank/DDBJ whole genome shotgun (WGS) entry which is preliminary data.</text>
</comment>
<reference evidence="1 2" key="1">
    <citation type="submission" date="2017-03" db="EMBL/GenBank/DDBJ databases">
        <title>Genome sequence of Methanobrevibacter thaueri.</title>
        <authorList>
            <person name="Poehlein A."/>
            <person name="Seedorf H."/>
            <person name="Daniel R."/>
        </authorList>
    </citation>
    <scope>NUCLEOTIDE SEQUENCE [LARGE SCALE GENOMIC DNA]</scope>
    <source>
        <strain evidence="1 2">DSM 11995</strain>
    </source>
</reference>
<keyword evidence="2" id="KW-1185">Reference proteome</keyword>
<dbReference type="Proteomes" id="UP000251717">
    <property type="component" value="Unassembled WGS sequence"/>
</dbReference>
<protein>
    <submittedName>
        <fullName evidence="1">Uncharacterized protein</fullName>
    </submittedName>
</protein>
<dbReference type="RefSeq" id="WP_116591443.1">
    <property type="nucleotide sequence ID" value="NZ_MZGS01000016.1"/>
</dbReference>
<dbReference type="AlphaFoldDB" id="A0A315XNH2"/>
<organism evidence="1 2">
    <name type="scientific">Methanobrevibacter thaueri</name>
    <dbReference type="NCBI Taxonomy" id="190975"/>
    <lineage>
        <taxon>Archaea</taxon>
        <taxon>Methanobacteriati</taxon>
        <taxon>Methanobacteriota</taxon>
        <taxon>Methanomada group</taxon>
        <taxon>Methanobacteria</taxon>
        <taxon>Methanobacteriales</taxon>
        <taxon>Methanobacteriaceae</taxon>
        <taxon>Methanobrevibacter</taxon>
    </lineage>
</organism>
<proteinExistence type="predicted"/>
<evidence type="ECO:0000313" key="2">
    <source>
        <dbReference type="Proteomes" id="UP000251717"/>
    </source>
</evidence>
<gene>
    <name evidence="1" type="ORF">MBBTH_04620</name>
</gene>
<accession>A0A315XNH2</accession>
<evidence type="ECO:0000313" key="1">
    <source>
        <dbReference type="EMBL" id="PWB87875.1"/>
    </source>
</evidence>
<name>A0A315XNH2_9EURY</name>
<dbReference type="EMBL" id="MZGS01000016">
    <property type="protein sequence ID" value="PWB87875.1"/>
    <property type="molecule type" value="Genomic_DNA"/>
</dbReference>